<proteinExistence type="predicted"/>
<dbReference type="Gene3D" id="3.90.1750.10">
    <property type="entry name" value="Hect, E3 ligase catalytic domains"/>
    <property type="match status" value="1"/>
</dbReference>
<dbReference type="SUPFAM" id="SSF56204">
    <property type="entry name" value="Hect, E3 ligase catalytic domain"/>
    <property type="match status" value="1"/>
</dbReference>
<evidence type="ECO:0000313" key="2">
    <source>
        <dbReference type="EMBL" id="KAB0804434.1"/>
    </source>
</evidence>
<keyword evidence="3" id="KW-1185">Reference proteome</keyword>
<evidence type="ECO:0000256" key="1">
    <source>
        <dbReference type="SAM" id="MobiDB-lite"/>
    </source>
</evidence>
<protein>
    <recommendedName>
        <fullName evidence="4">HECT domain-containing protein</fullName>
    </recommendedName>
</protein>
<dbReference type="InterPro" id="IPR035983">
    <property type="entry name" value="Hect_E3_ubiquitin_ligase"/>
</dbReference>
<name>A0A5N4B4F7_PHOPY</name>
<organism evidence="2 3">
    <name type="scientific">Photinus pyralis</name>
    <name type="common">Common eastern firefly</name>
    <name type="synonym">Lampyris pyralis</name>
    <dbReference type="NCBI Taxonomy" id="7054"/>
    <lineage>
        <taxon>Eukaryota</taxon>
        <taxon>Metazoa</taxon>
        <taxon>Ecdysozoa</taxon>
        <taxon>Arthropoda</taxon>
        <taxon>Hexapoda</taxon>
        <taxon>Insecta</taxon>
        <taxon>Pterygota</taxon>
        <taxon>Neoptera</taxon>
        <taxon>Endopterygota</taxon>
        <taxon>Coleoptera</taxon>
        <taxon>Polyphaga</taxon>
        <taxon>Elateriformia</taxon>
        <taxon>Elateroidea</taxon>
        <taxon>Lampyridae</taxon>
        <taxon>Lampyrinae</taxon>
        <taxon>Photinus</taxon>
    </lineage>
</organism>
<evidence type="ECO:0008006" key="4">
    <source>
        <dbReference type="Google" id="ProtNLM"/>
    </source>
</evidence>
<comment type="caution">
    <text evidence="2">The sequence shown here is derived from an EMBL/GenBank/DDBJ whole genome shotgun (WGS) entry which is preliminary data.</text>
</comment>
<reference evidence="2 3" key="1">
    <citation type="journal article" date="2018" name="Elife">
        <title>Firefly genomes illuminate parallel origins of bioluminescence in beetles.</title>
        <authorList>
            <person name="Fallon T.R."/>
            <person name="Lower S.E."/>
            <person name="Chang C.H."/>
            <person name="Bessho-Uehara M."/>
            <person name="Martin G.J."/>
            <person name="Bewick A.J."/>
            <person name="Behringer M."/>
            <person name="Debat H.J."/>
            <person name="Wong I."/>
            <person name="Day J.C."/>
            <person name="Suvorov A."/>
            <person name="Silva C.J."/>
            <person name="Stanger-Hall K.F."/>
            <person name="Hall D.W."/>
            <person name="Schmitz R.J."/>
            <person name="Nelson D.R."/>
            <person name="Lewis S.M."/>
            <person name="Shigenobu S."/>
            <person name="Bybee S.M."/>
            <person name="Larracuente A.M."/>
            <person name="Oba Y."/>
            <person name="Weng J.K."/>
        </authorList>
    </citation>
    <scope>NUCLEOTIDE SEQUENCE [LARGE SCALE GENOMIC DNA]</scope>
    <source>
        <strain evidence="2">1611_PpyrPB1</strain>
        <tissue evidence="2">Whole body</tissue>
    </source>
</reference>
<dbReference type="AlphaFoldDB" id="A0A5N4B4F7"/>
<feature type="region of interest" description="Disordered" evidence="1">
    <location>
        <begin position="110"/>
        <end position="130"/>
    </location>
</feature>
<sequence>MVREIRGGGCRTITAHKTSTKKELLEEALNLFFPNGVSKFGSLNKFTYDLLDYQENAIEEKLTVGHMYNSSKLTSPRFYLVTNSLNSDTAEASTEMNCIDLDHDASQSIRKNVRKRSRSKAIENEDACSTSKSSNILDEFLSFDPETGGEPQSHFGTMEELEQLLQSNPESPSDSVQDATKVLVDVDELLFQKDFETAINNSLGIHQVEQRPMWTGTENTCSSLKEILMELNSKINTEKISKFNIYRADIFNCCNRALRRKMFSPFNKISVLFSDIEGNSEGAVDAGGPMREMFRLVIGYIQNSRMFFGEEKKYLTLDGEALQKEHYFEVGRLLALTLIHGGPTPSFSSKSLYSAVVGDGFSETDITLNDVESEIREKILKVDVINDFLALQKYVDDEAVFAIAGWPIIRKMEDKLAMLKDI</sequence>
<dbReference type="InParanoid" id="A0A5N4B4F7"/>
<dbReference type="Proteomes" id="UP000327044">
    <property type="component" value="Unassembled WGS sequence"/>
</dbReference>
<accession>A0A5N4B4F7</accession>
<evidence type="ECO:0000313" key="3">
    <source>
        <dbReference type="Proteomes" id="UP000327044"/>
    </source>
</evidence>
<gene>
    <name evidence="2" type="ORF">PPYR_01404</name>
</gene>
<dbReference type="GO" id="GO:0004842">
    <property type="term" value="F:ubiquitin-protein transferase activity"/>
    <property type="evidence" value="ECO:0007669"/>
    <property type="project" value="InterPro"/>
</dbReference>
<dbReference type="EMBL" id="VVIM01000001">
    <property type="protein sequence ID" value="KAB0804434.1"/>
    <property type="molecule type" value="Genomic_DNA"/>
</dbReference>